<dbReference type="InterPro" id="IPR024324">
    <property type="entry name" value="Condensin_cplx_su1_N"/>
</dbReference>
<dbReference type="Pfam" id="PF12717">
    <property type="entry name" value="Cnd1"/>
    <property type="match status" value="1"/>
</dbReference>
<dbReference type="InParanoid" id="D2V0U2"/>
<reference evidence="14 15" key="1">
    <citation type="journal article" date="2010" name="Cell">
        <title>The genome of Naegleria gruberi illuminates early eukaryotic versatility.</title>
        <authorList>
            <person name="Fritz-Laylin L.K."/>
            <person name="Prochnik S.E."/>
            <person name="Ginger M.L."/>
            <person name="Dacks J.B."/>
            <person name="Carpenter M.L."/>
            <person name="Field M.C."/>
            <person name="Kuo A."/>
            <person name="Paredez A."/>
            <person name="Chapman J."/>
            <person name="Pham J."/>
            <person name="Shu S."/>
            <person name="Neupane R."/>
            <person name="Cipriano M."/>
            <person name="Mancuso J."/>
            <person name="Tu H."/>
            <person name="Salamov A."/>
            <person name="Lindquist E."/>
            <person name="Shapiro H."/>
            <person name="Lucas S."/>
            <person name="Grigoriev I.V."/>
            <person name="Cande W.Z."/>
            <person name="Fulton C."/>
            <person name="Rokhsar D.S."/>
            <person name="Dawson S.C."/>
        </authorList>
    </citation>
    <scope>NUCLEOTIDE SEQUENCE [LARGE SCALE GENOMIC DNA]</scope>
    <source>
        <strain evidence="14 15">NEG-M</strain>
    </source>
</reference>
<dbReference type="RefSeq" id="XP_002682316.1">
    <property type="nucleotide sequence ID" value="XM_002682270.1"/>
</dbReference>
<dbReference type="FunCoup" id="D2V0U2">
    <property type="interactions" value="244"/>
</dbReference>
<organism evidence="15">
    <name type="scientific">Naegleria gruberi</name>
    <name type="common">Amoeba</name>
    <dbReference type="NCBI Taxonomy" id="5762"/>
    <lineage>
        <taxon>Eukaryota</taxon>
        <taxon>Discoba</taxon>
        <taxon>Heterolobosea</taxon>
        <taxon>Tetramitia</taxon>
        <taxon>Eutetramitia</taxon>
        <taxon>Vahlkampfiidae</taxon>
        <taxon>Naegleria</taxon>
    </lineage>
</organism>
<keyword evidence="9 10" id="KW-0131">Cell cycle</keyword>
<dbReference type="OrthoDB" id="436262at2759"/>
<gene>
    <name evidence="14" type="ORF">NAEGRDRAFT_78072</name>
</gene>
<keyword evidence="8" id="KW-0539">Nucleus</keyword>
<comment type="subcellular location">
    <subcellularLocation>
        <location evidence="2">Chromosome</location>
    </subcellularLocation>
    <subcellularLocation>
        <location evidence="1">Nucleus</location>
    </subcellularLocation>
</comment>
<feature type="domain" description="Condensin complex subunit 1 C-terminal" evidence="12">
    <location>
        <begin position="1013"/>
        <end position="1171"/>
    </location>
</feature>
<dbReference type="GO" id="GO:0042393">
    <property type="term" value="F:histone binding"/>
    <property type="evidence" value="ECO:0007669"/>
    <property type="project" value="TreeGrafter"/>
</dbReference>
<evidence type="ECO:0000256" key="1">
    <source>
        <dbReference type="ARBA" id="ARBA00004123"/>
    </source>
</evidence>
<feature type="domain" description="Condensin complex subunit 1 N-terminal" evidence="13">
    <location>
        <begin position="84"/>
        <end position="243"/>
    </location>
</feature>
<evidence type="ECO:0000256" key="8">
    <source>
        <dbReference type="ARBA" id="ARBA00023242"/>
    </source>
</evidence>
<dbReference type="SUPFAM" id="SSF48371">
    <property type="entry name" value="ARM repeat"/>
    <property type="match status" value="2"/>
</dbReference>
<dbReference type="GO" id="GO:0051301">
    <property type="term" value="P:cell division"/>
    <property type="evidence" value="ECO:0007669"/>
    <property type="project" value="UniProtKB-KW"/>
</dbReference>
<dbReference type="InterPro" id="IPR011989">
    <property type="entry name" value="ARM-like"/>
</dbReference>
<keyword evidence="6 10" id="KW-0498">Mitosis</keyword>
<evidence type="ECO:0000256" key="11">
    <source>
        <dbReference type="SAM" id="MobiDB-lite"/>
    </source>
</evidence>
<feature type="compositionally biased region" description="Basic residues" evidence="11">
    <location>
        <begin position="884"/>
        <end position="893"/>
    </location>
</feature>
<protein>
    <submittedName>
        <fullName evidence="14">Condensin subunit SMC1</fullName>
    </submittedName>
</protein>
<dbReference type="AlphaFoldDB" id="D2V0U2"/>
<feature type="compositionally biased region" description="Basic and acidic residues" evidence="11">
    <location>
        <begin position="1172"/>
        <end position="1188"/>
    </location>
</feature>
<dbReference type="PANTHER" id="PTHR14222:SF2">
    <property type="entry name" value="CONDENSIN COMPLEX SUBUNIT 1"/>
    <property type="match status" value="1"/>
</dbReference>
<dbReference type="GO" id="GO:0010032">
    <property type="term" value="P:meiotic chromosome condensation"/>
    <property type="evidence" value="ECO:0007669"/>
    <property type="project" value="TreeGrafter"/>
</dbReference>
<evidence type="ECO:0000256" key="6">
    <source>
        <dbReference type="ARBA" id="ARBA00022776"/>
    </source>
</evidence>
<evidence type="ECO:0000259" key="13">
    <source>
        <dbReference type="Pfam" id="PF12922"/>
    </source>
</evidence>
<keyword evidence="7 10" id="KW-0226">DNA condensation</keyword>
<evidence type="ECO:0000256" key="4">
    <source>
        <dbReference type="ARBA" id="ARBA00022454"/>
    </source>
</evidence>
<keyword evidence="4" id="KW-0158">Chromosome</keyword>
<dbReference type="GO" id="GO:0000779">
    <property type="term" value="C:condensed chromosome, centromeric region"/>
    <property type="evidence" value="ECO:0007669"/>
    <property type="project" value="TreeGrafter"/>
</dbReference>
<keyword evidence="15" id="KW-1185">Reference proteome</keyword>
<feature type="region of interest" description="Disordered" evidence="11">
    <location>
        <begin position="871"/>
        <end position="913"/>
    </location>
</feature>
<evidence type="ECO:0000259" key="12">
    <source>
        <dbReference type="Pfam" id="PF12717"/>
    </source>
</evidence>
<dbReference type="PANTHER" id="PTHR14222">
    <property type="entry name" value="CONDENSIN"/>
    <property type="match status" value="1"/>
</dbReference>
<evidence type="ECO:0000256" key="7">
    <source>
        <dbReference type="ARBA" id="ARBA00023067"/>
    </source>
</evidence>
<dbReference type="GO" id="GO:0007076">
    <property type="term" value="P:mitotic chromosome condensation"/>
    <property type="evidence" value="ECO:0007669"/>
    <property type="project" value="InterPro"/>
</dbReference>
<dbReference type="Proteomes" id="UP000006671">
    <property type="component" value="Unassembled WGS sequence"/>
</dbReference>
<evidence type="ECO:0000256" key="2">
    <source>
        <dbReference type="ARBA" id="ARBA00004286"/>
    </source>
</evidence>
<name>D2V0U2_NAEGR</name>
<comment type="similarity">
    <text evidence="3 10">Belongs to the CND1 (condensin subunit 1) family.</text>
</comment>
<accession>D2V0U2</accession>
<dbReference type="GO" id="GO:0000796">
    <property type="term" value="C:condensin complex"/>
    <property type="evidence" value="ECO:0007669"/>
    <property type="project" value="TreeGrafter"/>
</dbReference>
<dbReference type="Pfam" id="PF12922">
    <property type="entry name" value="Cnd1_N"/>
    <property type="match status" value="1"/>
</dbReference>
<keyword evidence="5 10" id="KW-0132">Cell division</keyword>
<comment type="function">
    <text evidence="10">Regulatory subunit of the condensin complex, a complex required for conversion of interphase chromatin into mitotic-like condense chromosomes. The condensin complex probably introduces positive supercoils into relaxed DNA in the presence of type I topoisomerases and converts nicked DNA into positive knotted forms in the presence of type II topoisomerases.</text>
</comment>
<dbReference type="OMA" id="CPLEKLW"/>
<evidence type="ECO:0000256" key="5">
    <source>
        <dbReference type="ARBA" id="ARBA00022618"/>
    </source>
</evidence>
<dbReference type="Gene3D" id="1.25.10.10">
    <property type="entry name" value="Leucine-rich Repeat Variant"/>
    <property type="match status" value="2"/>
</dbReference>
<evidence type="ECO:0000256" key="10">
    <source>
        <dbReference type="PIRNR" id="PIRNR017127"/>
    </source>
</evidence>
<dbReference type="eggNOG" id="KOG0414">
    <property type="taxonomic scope" value="Eukaryota"/>
</dbReference>
<dbReference type="VEuPathDB" id="AmoebaDB:NAEGRDRAFT_78072"/>
<sequence>MANEDYVLNFSIPLKPEDLEIESETFFYVSDDMDVNSFSTTEIHSLIDDIENKISDKPYSITDGSVFTAIYSCIKHFSALDDTCKQRLLDSLVTNLSSLLTSITNLFIRSSAERSYGADDFDKVVAIHKNALKMFVFCVFWGIYKFEKEEMESNSEAEKKKKKSKSKKRRKSVLEMDDWKERILKLLISVLGHKLDKLWNKEDKIEDSFVLLFFRVAFSFMENPENLKSETLKPKIIELIIAALHAPSGNMQTVISSILSMIMSNASCLSCIIEMIEHICAPSSDSENSVGKLFVSELFREISRLEQSVMKSDSAGTKNLAQFISDLGERVPLSILVNMSVVISHLDAECYHIRNAVLQAITHVICKILKSTSEENNSRNTTTENITKKTRDSLIDILEERMYDVNAYTRSKVLACWGMLCEEKALPVRKIPQVLEMVSGRLYDKSAFVRKAAVHFLSTILSNNPYGSVLKLSILEEKLAAAKKTYDDIPQYSEPELELLPEAEKTDLKTKQDRAKRYCILFREAISFVNNLHSTFESAYQLLNSKTSSDVCECISFIEKSFMFKLDISTPALKKIFKLIWSPEQTVKDAVLESIQNIFMNPENLKSTDECIEVAQRFAELALECNQSELSSLETIVNLIVYNNKFSKNLFLALFELTGKKQPENHVVGALIIINMVATARPEPIRKKIKLLVTEVMEERAKASFLIAVYSCQILQRLAKDDSSEAFQDEKKKKSSSNENDDCLKYVGGNPRYRLPDNHSVFKLLLDLIIGDPNSPPELSKLSEWMTITESALNAIFCLAEDPIQLTTHIIKEVSLKTNLSDPNQSRSETLTVSPIELTKLFFILGHSALKELVLIEDQFKQAKKYKHRMALEKEQAAAEKKEKPKKGSKKKRDRQELEEENDNDTTVLERELGLDPSSLDDHELEETFEKKERNIITESSLYGSYLPLILSICHDSANLYRYSPLRKTAILALCKYMCISQTVCEDNIRLLFTILIRKPEMRSKQSIEGYTTIRNNIIVTIGDLACRYPNVVERYIHHLYSCLRDSDSRIRKNTLLVLSHLVLNDMVKVKSNIFEIVRCIEDTSEEISQLSKSFFTELAKKASGSNNPIYNLLPTILSNLSRRDAGVGPVAFQNIMKFLISFVTKVQHNEKLVRKLCQRFDLVRSSSTTKATDEVFEKKEEDHHTDETNMDVQPNEDLTKMEKSCLLFDPTHNERQVYSNIDFRRLC</sequence>
<dbReference type="InterPro" id="IPR026971">
    <property type="entry name" value="CND1/NCAPD3"/>
</dbReference>
<dbReference type="PIRSF" id="PIRSF017127">
    <property type="entry name" value="Condensin_D2"/>
    <property type="match status" value="1"/>
</dbReference>
<feature type="region of interest" description="Disordered" evidence="11">
    <location>
        <begin position="1172"/>
        <end position="1193"/>
    </location>
</feature>
<evidence type="ECO:0000256" key="3">
    <source>
        <dbReference type="ARBA" id="ARBA00009606"/>
    </source>
</evidence>
<dbReference type="GeneID" id="8855456"/>
<proteinExistence type="inferred from homology"/>
<dbReference type="GO" id="GO:0005634">
    <property type="term" value="C:nucleus"/>
    <property type="evidence" value="ECO:0007669"/>
    <property type="project" value="UniProtKB-SubCell"/>
</dbReference>
<dbReference type="EMBL" id="GG738847">
    <property type="protein sequence ID" value="EFC49572.1"/>
    <property type="molecule type" value="Genomic_DNA"/>
</dbReference>
<evidence type="ECO:0000313" key="15">
    <source>
        <dbReference type="Proteomes" id="UP000006671"/>
    </source>
</evidence>
<dbReference type="InterPro" id="IPR016024">
    <property type="entry name" value="ARM-type_fold"/>
</dbReference>
<evidence type="ECO:0000256" key="9">
    <source>
        <dbReference type="ARBA" id="ARBA00023306"/>
    </source>
</evidence>
<dbReference type="STRING" id="5762.D2V0U2"/>
<dbReference type="InterPro" id="IPR032682">
    <property type="entry name" value="Cnd1_C"/>
</dbReference>
<dbReference type="InterPro" id="IPR007673">
    <property type="entry name" value="Condensin_cplx_su1"/>
</dbReference>
<feature type="compositionally biased region" description="Basic and acidic residues" evidence="11">
    <location>
        <begin position="871"/>
        <end position="883"/>
    </location>
</feature>
<dbReference type="KEGG" id="ngr:NAEGRDRAFT_78072"/>
<evidence type="ECO:0000313" key="14">
    <source>
        <dbReference type="EMBL" id="EFC49572.1"/>
    </source>
</evidence>